<dbReference type="Pfam" id="PF00069">
    <property type="entry name" value="Pkinase"/>
    <property type="match status" value="1"/>
</dbReference>
<feature type="region of interest" description="Disordered" evidence="12">
    <location>
        <begin position="1"/>
        <end position="69"/>
    </location>
</feature>
<accession>A0A8J3N3F3</accession>
<evidence type="ECO:0000256" key="10">
    <source>
        <dbReference type="ARBA" id="ARBA00048679"/>
    </source>
</evidence>
<dbReference type="AlphaFoldDB" id="A0A8J3N3F3"/>
<evidence type="ECO:0000256" key="4">
    <source>
        <dbReference type="ARBA" id="ARBA00022737"/>
    </source>
</evidence>
<feature type="domain" description="Protein kinase" evidence="13">
    <location>
        <begin position="73"/>
        <end position="332"/>
    </location>
</feature>
<dbReference type="Proteomes" id="UP000597444">
    <property type="component" value="Unassembled WGS sequence"/>
</dbReference>
<protein>
    <recommendedName>
        <fullName evidence="1">non-specific serine/threonine protein kinase</fullName>
        <ecNumber evidence="1">2.7.11.1</ecNumber>
    </recommendedName>
</protein>
<evidence type="ECO:0000256" key="8">
    <source>
        <dbReference type="ARBA" id="ARBA00022840"/>
    </source>
</evidence>
<dbReference type="Gene3D" id="1.10.510.10">
    <property type="entry name" value="Transferase(Phosphotransferase) domain 1"/>
    <property type="match status" value="1"/>
</dbReference>
<feature type="region of interest" description="Disordered" evidence="12">
    <location>
        <begin position="336"/>
        <end position="386"/>
    </location>
</feature>
<keyword evidence="6" id="KW-0418">Kinase</keyword>
<dbReference type="Pfam" id="PF13432">
    <property type="entry name" value="TPR_16"/>
    <property type="match status" value="1"/>
</dbReference>
<dbReference type="GO" id="GO:0005524">
    <property type="term" value="F:ATP binding"/>
    <property type="evidence" value="ECO:0007669"/>
    <property type="project" value="UniProtKB-KW"/>
</dbReference>
<dbReference type="RefSeq" id="WP_220204908.1">
    <property type="nucleotide sequence ID" value="NZ_BNJK01000001.1"/>
</dbReference>
<evidence type="ECO:0000256" key="11">
    <source>
        <dbReference type="PROSITE-ProRule" id="PRU00339"/>
    </source>
</evidence>
<dbReference type="PANTHER" id="PTHR24363:SF0">
    <property type="entry name" value="SERINE_THREONINE KINASE LIKE DOMAIN CONTAINING 1"/>
    <property type="match status" value="1"/>
</dbReference>
<evidence type="ECO:0000259" key="13">
    <source>
        <dbReference type="PROSITE" id="PS50011"/>
    </source>
</evidence>
<comment type="catalytic activity">
    <reaction evidence="10">
        <text>L-seryl-[protein] + ATP = O-phospho-L-seryl-[protein] + ADP + H(+)</text>
        <dbReference type="Rhea" id="RHEA:17989"/>
        <dbReference type="Rhea" id="RHEA-COMP:9863"/>
        <dbReference type="Rhea" id="RHEA-COMP:11604"/>
        <dbReference type="ChEBI" id="CHEBI:15378"/>
        <dbReference type="ChEBI" id="CHEBI:29999"/>
        <dbReference type="ChEBI" id="CHEBI:30616"/>
        <dbReference type="ChEBI" id="CHEBI:83421"/>
        <dbReference type="ChEBI" id="CHEBI:456216"/>
        <dbReference type="EC" id="2.7.11.1"/>
    </reaction>
</comment>
<evidence type="ECO:0000256" key="12">
    <source>
        <dbReference type="SAM" id="MobiDB-lite"/>
    </source>
</evidence>
<comment type="caution">
    <text evidence="14">The sequence shown here is derived from an EMBL/GenBank/DDBJ whole genome shotgun (WGS) entry which is preliminary data.</text>
</comment>
<feature type="compositionally biased region" description="Polar residues" evidence="12">
    <location>
        <begin position="1"/>
        <end position="15"/>
    </location>
</feature>
<keyword evidence="2" id="KW-0723">Serine/threonine-protein kinase</keyword>
<dbReference type="InterPro" id="IPR000719">
    <property type="entry name" value="Prot_kinase_dom"/>
</dbReference>
<dbReference type="SUPFAM" id="SSF56112">
    <property type="entry name" value="Protein kinase-like (PK-like)"/>
    <property type="match status" value="1"/>
</dbReference>
<dbReference type="PROSITE" id="PS50293">
    <property type="entry name" value="TPR_REGION"/>
    <property type="match status" value="1"/>
</dbReference>
<dbReference type="Pfam" id="PF07719">
    <property type="entry name" value="TPR_2"/>
    <property type="match status" value="1"/>
</dbReference>
<dbReference type="SMART" id="SM00028">
    <property type="entry name" value="TPR"/>
    <property type="match status" value="4"/>
</dbReference>
<organism evidence="14 15">
    <name type="scientific">Reticulibacter mediterranei</name>
    <dbReference type="NCBI Taxonomy" id="2778369"/>
    <lineage>
        <taxon>Bacteria</taxon>
        <taxon>Bacillati</taxon>
        <taxon>Chloroflexota</taxon>
        <taxon>Ktedonobacteria</taxon>
        <taxon>Ktedonobacterales</taxon>
        <taxon>Reticulibacteraceae</taxon>
        <taxon>Reticulibacter</taxon>
    </lineage>
</organism>
<name>A0A8J3N3F3_9CHLR</name>
<feature type="repeat" description="TPR" evidence="11">
    <location>
        <begin position="498"/>
        <end position="531"/>
    </location>
</feature>
<evidence type="ECO:0000256" key="2">
    <source>
        <dbReference type="ARBA" id="ARBA00022527"/>
    </source>
</evidence>
<feature type="compositionally biased region" description="Polar residues" evidence="12">
    <location>
        <begin position="377"/>
        <end position="386"/>
    </location>
</feature>
<dbReference type="PROSITE" id="PS50005">
    <property type="entry name" value="TPR"/>
    <property type="match status" value="1"/>
</dbReference>
<keyword evidence="7 11" id="KW-0802">TPR repeat</keyword>
<evidence type="ECO:0000313" key="15">
    <source>
        <dbReference type="Proteomes" id="UP000597444"/>
    </source>
</evidence>
<keyword evidence="15" id="KW-1185">Reference proteome</keyword>
<keyword evidence="4" id="KW-0677">Repeat</keyword>
<evidence type="ECO:0000313" key="14">
    <source>
        <dbReference type="EMBL" id="GHO94150.1"/>
    </source>
</evidence>
<dbReference type="SMART" id="SM00220">
    <property type="entry name" value="S_TKc"/>
    <property type="match status" value="1"/>
</dbReference>
<dbReference type="EC" id="2.7.11.1" evidence="1"/>
<evidence type="ECO:0000256" key="7">
    <source>
        <dbReference type="ARBA" id="ARBA00022803"/>
    </source>
</evidence>
<keyword evidence="8" id="KW-0067">ATP-binding</keyword>
<evidence type="ECO:0000256" key="3">
    <source>
        <dbReference type="ARBA" id="ARBA00022679"/>
    </source>
</evidence>
<evidence type="ECO:0000256" key="6">
    <source>
        <dbReference type="ARBA" id="ARBA00022777"/>
    </source>
</evidence>
<dbReference type="InterPro" id="IPR013105">
    <property type="entry name" value="TPR_2"/>
</dbReference>
<comment type="catalytic activity">
    <reaction evidence="9">
        <text>L-threonyl-[protein] + ATP = O-phospho-L-threonyl-[protein] + ADP + H(+)</text>
        <dbReference type="Rhea" id="RHEA:46608"/>
        <dbReference type="Rhea" id="RHEA-COMP:11060"/>
        <dbReference type="Rhea" id="RHEA-COMP:11605"/>
        <dbReference type="ChEBI" id="CHEBI:15378"/>
        <dbReference type="ChEBI" id="CHEBI:30013"/>
        <dbReference type="ChEBI" id="CHEBI:30616"/>
        <dbReference type="ChEBI" id="CHEBI:61977"/>
        <dbReference type="ChEBI" id="CHEBI:456216"/>
        <dbReference type="EC" id="2.7.11.1"/>
    </reaction>
</comment>
<dbReference type="InterPro" id="IPR011990">
    <property type="entry name" value="TPR-like_helical_dom_sf"/>
</dbReference>
<proteinExistence type="predicted"/>
<evidence type="ECO:0000256" key="1">
    <source>
        <dbReference type="ARBA" id="ARBA00012513"/>
    </source>
</evidence>
<dbReference type="CDD" id="cd14014">
    <property type="entry name" value="STKc_PknB_like"/>
    <property type="match status" value="1"/>
</dbReference>
<feature type="compositionally biased region" description="Low complexity" evidence="12">
    <location>
        <begin position="37"/>
        <end position="56"/>
    </location>
</feature>
<gene>
    <name evidence="14" type="ORF">KSF_041980</name>
</gene>
<dbReference type="Gene3D" id="3.30.200.20">
    <property type="entry name" value="Phosphorylase Kinase, domain 1"/>
    <property type="match status" value="1"/>
</dbReference>
<keyword evidence="3" id="KW-0808">Transferase</keyword>
<reference evidence="14" key="1">
    <citation type="submission" date="2020-10" db="EMBL/GenBank/DDBJ databases">
        <title>Taxonomic study of unclassified bacteria belonging to the class Ktedonobacteria.</title>
        <authorList>
            <person name="Yabe S."/>
            <person name="Wang C.M."/>
            <person name="Zheng Y."/>
            <person name="Sakai Y."/>
            <person name="Cavaletti L."/>
            <person name="Monciardini P."/>
            <person name="Donadio S."/>
        </authorList>
    </citation>
    <scope>NUCLEOTIDE SEQUENCE</scope>
    <source>
        <strain evidence="14">ID150040</strain>
    </source>
</reference>
<dbReference type="PROSITE" id="PS50011">
    <property type="entry name" value="PROTEIN_KINASE_DOM"/>
    <property type="match status" value="1"/>
</dbReference>
<dbReference type="EMBL" id="BNJK01000001">
    <property type="protein sequence ID" value="GHO94150.1"/>
    <property type="molecule type" value="Genomic_DNA"/>
</dbReference>
<evidence type="ECO:0000256" key="5">
    <source>
        <dbReference type="ARBA" id="ARBA00022741"/>
    </source>
</evidence>
<evidence type="ECO:0000256" key="9">
    <source>
        <dbReference type="ARBA" id="ARBA00047899"/>
    </source>
</evidence>
<dbReference type="InterPro" id="IPR019734">
    <property type="entry name" value="TPR_rpt"/>
</dbReference>
<dbReference type="Gene3D" id="1.25.40.10">
    <property type="entry name" value="Tetratricopeptide repeat domain"/>
    <property type="match status" value="2"/>
</dbReference>
<dbReference type="SUPFAM" id="SSF48452">
    <property type="entry name" value="TPR-like"/>
    <property type="match status" value="1"/>
</dbReference>
<dbReference type="InterPro" id="IPR011009">
    <property type="entry name" value="Kinase-like_dom_sf"/>
</dbReference>
<dbReference type="GO" id="GO:0004674">
    <property type="term" value="F:protein serine/threonine kinase activity"/>
    <property type="evidence" value="ECO:0007669"/>
    <property type="project" value="UniProtKB-KW"/>
</dbReference>
<keyword evidence="5" id="KW-0547">Nucleotide-binding</keyword>
<dbReference type="PANTHER" id="PTHR24363">
    <property type="entry name" value="SERINE/THREONINE PROTEIN KINASE"/>
    <property type="match status" value="1"/>
</dbReference>
<sequence length="620" mass="67838">MASNYSDPNNISSVRHASGQGGNGTDQPRPSGAQFASIPSSNAGQSASSSSSADSGGQRRRLAPGTELSDARYRIERPVAAGGMGAVYLATDKRFNRPCAVKEMLDDFNSDAERQQAVEWFEREATLLLDLNHPCIPRVRDFFMEGGKHYLVMDFIDGMTLAGVLEKEGHVMGVNGARGVTEARARNWARQVCSVLSYLHNQTPPIIFRDLKPSNIMVTSRDEVKLIDFGIARTFQSQRQSTIIMTVGYAPPEQVYGMPEPRSDLYALGATLHRVLTCHDAANNKPHIFSFPPIRSLRPDISPAFEQVLMKALGSNPDQRWPNSAEMERAIINLPPITVTPPLSPGAGQPGSGPSVHPVTPPANLSQPGSGPSGSPLTPNVPQSAGGTITGPAASYIVAAQGHLATNRIEEAYKAVMQACGVEPNNPVVHKLFGQVFARRVPPQIELALQAYNKSLQFNPDDAETHKLVGDIWLFLRPQPAQAIPAYIKSLSLNPKDAEAHFRLGQCYEKTGQLEPALREYQEALQLVPRQPVQPALHFALTLGQLAQRINQLPVAEHAFVQALVINPAEHRVRFMLCQVYEMQNKLEDALRECSYIIAPLGNDPAVQQTYQRLRARLGR</sequence>